<keyword evidence="2" id="KW-1185">Reference proteome</keyword>
<dbReference type="Proteomes" id="UP001596989">
    <property type="component" value="Unassembled WGS sequence"/>
</dbReference>
<dbReference type="EMBL" id="JBHTJZ010000072">
    <property type="protein sequence ID" value="MFD0962177.1"/>
    <property type="molecule type" value="Genomic_DNA"/>
</dbReference>
<evidence type="ECO:0000313" key="1">
    <source>
        <dbReference type="EMBL" id="MFD0962177.1"/>
    </source>
</evidence>
<proteinExistence type="predicted"/>
<evidence type="ECO:0000313" key="2">
    <source>
        <dbReference type="Proteomes" id="UP001596989"/>
    </source>
</evidence>
<reference evidence="2" key="1">
    <citation type="journal article" date="2019" name="Int. J. Syst. Evol. Microbiol.">
        <title>The Global Catalogue of Microorganisms (GCM) 10K type strain sequencing project: providing services to taxonomists for standard genome sequencing and annotation.</title>
        <authorList>
            <consortium name="The Broad Institute Genomics Platform"/>
            <consortium name="The Broad Institute Genome Sequencing Center for Infectious Disease"/>
            <person name="Wu L."/>
            <person name="Ma J."/>
        </authorList>
    </citation>
    <scope>NUCLEOTIDE SEQUENCE [LARGE SCALE GENOMIC DNA]</scope>
    <source>
        <strain evidence="2">CCUG 59129</strain>
    </source>
</reference>
<sequence length="69" mass="8259">MELHLDLLDTKIEFYEAETLKTLEDKIRYAIDNNKALMLDVHAVQYQTAFHHRTEKMHFSAAVHFKLKR</sequence>
<dbReference type="RefSeq" id="WP_377568489.1">
    <property type="nucleotide sequence ID" value="NZ_JBHTJZ010000072.1"/>
</dbReference>
<comment type="caution">
    <text evidence="1">The sequence shown here is derived from an EMBL/GenBank/DDBJ whole genome shotgun (WGS) entry which is preliminary data.</text>
</comment>
<protein>
    <submittedName>
        <fullName evidence="1">DUF2536 family protein</fullName>
    </submittedName>
</protein>
<dbReference type="Pfam" id="PF10750">
    <property type="entry name" value="DUF2536"/>
    <property type="match status" value="1"/>
</dbReference>
<accession>A0ABW3HXA7</accession>
<dbReference type="InterPro" id="IPR019686">
    <property type="entry name" value="DUF2536"/>
</dbReference>
<name>A0ABW3HXA7_9BACL</name>
<gene>
    <name evidence="1" type="ORF">ACFQ2I_22810</name>
</gene>
<organism evidence="1 2">
    <name type="scientific">Paenibacillus chungangensis</name>
    <dbReference type="NCBI Taxonomy" id="696535"/>
    <lineage>
        <taxon>Bacteria</taxon>
        <taxon>Bacillati</taxon>
        <taxon>Bacillota</taxon>
        <taxon>Bacilli</taxon>
        <taxon>Bacillales</taxon>
        <taxon>Paenibacillaceae</taxon>
        <taxon>Paenibacillus</taxon>
    </lineage>
</organism>